<organism evidence="5 6">
    <name type="scientific">Acer negundo</name>
    <name type="common">Box elder</name>
    <dbReference type="NCBI Taxonomy" id="4023"/>
    <lineage>
        <taxon>Eukaryota</taxon>
        <taxon>Viridiplantae</taxon>
        <taxon>Streptophyta</taxon>
        <taxon>Embryophyta</taxon>
        <taxon>Tracheophyta</taxon>
        <taxon>Spermatophyta</taxon>
        <taxon>Magnoliopsida</taxon>
        <taxon>eudicotyledons</taxon>
        <taxon>Gunneridae</taxon>
        <taxon>Pentapetalae</taxon>
        <taxon>rosids</taxon>
        <taxon>malvids</taxon>
        <taxon>Sapindales</taxon>
        <taxon>Sapindaceae</taxon>
        <taxon>Hippocastanoideae</taxon>
        <taxon>Acereae</taxon>
        <taxon>Acer</taxon>
    </lineage>
</organism>
<name>A0AAD5JQU2_ACENE</name>
<dbReference type="EMBL" id="JAJSOW010000002">
    <property type="protein sequence ID" value="KAI9198645.1"/>
    <property type="molecule type" value="Genomic_DNA"/>
</dbReference>
<keyword evidence="6" id="KW-1185">Reference proteome</keyword>
<dbReference type="PROSITE" id="PS51473">
    <property type="entry name" value="GNK2"/>
    <property type="match status" value="1"/>
</dbReference>
<proteinExistence type="predicted"/>
<dbReference type="Proteomes" id="UP001064489">
    <property type="component" value="Chromosome 13"/>
</dbReference>
<dbReference type="CDD" id="cd23509">
    <property type="entry name" value="Gnk2-like"/>
    <property type="match status" value="1"/>
</dbReference>
<dbReference type="Gene3D" id="3.30.430.20">
    <property type="entry name" value="Gnk2 domain, C-X8-C-X2-C motif"/>
    <property type="match status" value="1"/>
</dbReference>
<dbReference type="AlphaFoldDB" id="A0AAD5JQU2"/>
<dbReference type="Pfam" id="PF01657">
    <property type="entry name" value="Stress-antifung"/>
    <property type="match status" value="1"/>
</dbReference>
<evidence type="ECO:0000256" key="2">
    <source>
        <dbReference type="ARBA" id="ARBA00022737"/>
    </source>
</evidence>
<gene>
    <name evidence="5" type="ORF">LWI28_019606</name>
</gene>
<keyword evidence="2" id="KW-0677">Repeat</keyword>
<dbReference type="PANTHER" id="PTHR32099">
    <property type="entry name" value="CYSTEINE-RICH REPEAT SECRETORY PROTEIN"/>
    <property type="match status" value="1"/>
</dbReference>
<evidence type="ECO:0000313" key="6">
    <source>
        <dbReference type="Proteomes" id="UP001064489"/>
    </source>
</evidence>
<accession>A0AAD5JQU2</accession>
<evidence type="ECO:0000313" key="5">
    <source>
        <dbReference type="EMBL" id="KAI9198645.1"/>
    </source>
</evidence>
<comment type="caution">
    <text evidence="5">The sequence shown here is derived from an EMBL/GenBank/DDBJ whole genome shotgun (WGS) entry which is preliminary data.</text>
</comment>
<evidence type="ECO:0000259" key="4">
    <source>
        <dbReference type="PROSITE" id="PS51473"/>
    </source>
</evidence>
<feature type="domain" description="Gnk2-homologous" evidence="4">
    <location>
        <begin position="29"/>
        <end position="114"/>
    </location>
</feature>
<feature type="signal peptide" evidence="3">
    <location>
        <begin position="1"/>
        <end position="22"/>
    </location>
</feature>
<dbReference type="InterPro" id="IPR002902">
    <property type="entry name" value="GNK2"/>
</dbReference>
<evidence type="ECO:0000256" key="3">
    <source>
        <dbReference type="SAM" id="SignalP"/>
    </source>
</evidence>
<protein>
    <recommendedName>
        <fullName evidence="4">Gnk2-homologous domain-containing protein</fullName>
    </recommendedName>
</protein>
<feature type="chain" id="PRO_5041985563" description="Gnk2-homologous domain-containing protein" evidence="3">
    <location>
        <begin position="23"/>
        <end position="114"/>
    </location>
</feature>
<dbReference type="PANTHER" id="PTHR32099:SF42">
    <property type="entry name" value="CYSTEINE-RICH RECEPTOR-LIKE PROTEIN KINASE 9-RELATED"/>
    <property type="match status" value="1"/>
</dbReference>
<dbReference type="InterPro" id="IPR038408">
    <property type="entry name" value="GNK2_sf"/>
</dbReference>
<sequence>MSSLKFFMIFVFLLSLSSSLLAFTGVSDPTYLYHICSEKNFTGNSTYQSNLNRLLSSLSSYANRSNEFHRTTEGEDPNKAYGLFQCRVDVTTSICQDCVAFASIDATQQATLSC</sequence>
<evidence type="ECO:0000256" key="1">
    <source>
        <dbReference type="ARBA" id="ARBA00022729"/>
    </source>
</evidence>
<reference evidence="5 6" key="1">
    <citation type="journal article" date="2022" name="Plant J.">
        <title>Strategies of tolerance reflected in two North American maple genomes.</title>
        <authorList>
            <person name="McEvoy S.L."/>
            <person name="Sezen U.U."/>
            <person name="Trouern-Trend A."/>
            <person name="McMahon S.M."/>
            <person name="Schaberg P.G."/>
            <person name="Yang J."/>
            <person name="Wegrzyn J.L."/>
            <person name="Swenson N.G."/>
        </authorList>
    </citation>
    <scope>NUCLEOTIDE SEQUENCE [LARGE SCALE GENOMIC DNA]</scope>
    <source>
        <strain evidence="5">91603</strain>
    </source>
</reference>
<keyword evidence="1 3" id="KW-0732">Signal</keyword>